<dbReference type="Pfam" id="PF01151">
    <property type="entry name" value="ELO"/>
    <property type="match status" value="1"/>
</dbReference>
<keyword evidence="8 10" id="KW-0472">Membrane</keyword>
<keyword evidence="4 10" id="KW-0812">Transmembrane</keyword>
<dbReference type="PANTHER" id="PTHR11157:SF12">
    <property type="entry name" value="ELONGATION OF VERY LONG CHAIN FATTY ACIDS PROTEIN 4"/>
    <property type="match status" value="1"/>
</dbReference>
<keyword evidence="6 10" id="KW-1133">Transmembrane helix</keyword>
<organism evidence="11 12">
    <name type="scientific">Periplaneta americana</name>
    <name type="common">American cockroach</name>
    <name type="synonym">Blatta americana</name>
    <dbReference type="NCBI Taxonomy" id="6978"/>
    <lineage>
        <taxon>Eukaryota</taxon>
        <taxon>Metazoa</taxon>
        <taxon>Ecdysozoa</taxon>
        <taxon>Arthropoda</taxon>
        <taxon>Hexapoda</taxon>
        <taxon>Insecta</taxon>
        <taxon>Pterygota</taxon>
        <taxon>Neoptera</taxon>
        <taxon>Polyneoptera</taxon>
        <taxon>Dictyoptera</taxon>
        <taxon>Blattodea</taxon>
        <taxon>Blattoidea</taxon>
        <taxon>Blattidae</taxon>
        <taxon>Blattinae</taxon>
        <taxon>Periplaneta</taxon>
    </lineage>
</organism>
<sequence>MNEAGDIQGCCGSNFLAFALRLRKTLKNLNQEIQPDRESNPDPLRAESDKDSIMSAFLNSTQSIIHEAYNYYLWTLSLADDRTRGWPLVDSPMPTILYTIVYLAIVWAGPRFMKNRRPYKLTWALIPYNLSMAVLNFYIASEEPGGSLPPSHKPAIGPYPEQD</sequence>
<proteinExistence type="inferred from homology"/>
<comment type="caution">
    <text evidence="10">Lacks conserved residue(s) required for the propagation of feature annotation.</text>
</comment>
<evidence type="ECO:0000256" key="1">
    <source>
        <dbReference type="ARBA" id="ARBA00004141"/>
    </source>
</evidence>
<evidence type="ECO:0000256" key="5">
    <source>
        <dbReference type="ARBA" id="ARBA00022832"/>
    </source>
</evidence>
<keyword evidence="12" id="KW-1185">Reference proteome</keyword>
<keyword evidence="3 10" id="KW-0808">Transferase</keyword>
<feature type="transmembrane region" description="Helical" evidence="10">
    <location>
        <begin position="121"/>
        <end position="140"/>
    </location>
</feature>
<evidence type="ECO:0000256" key="3">
    <source>
        <dbReference type="ARBA" id="ARBA00022679"/>
    </source>
</evidence>
<accession>A0ABQ8TVZ4</accession>
<name>A0ABQ8TVZ4_PERAM</name>
<evidence type="ECO:0000256" key="2">
    <source>
        <dbReference type="ARBA" id="ARBA00022516"/>
    </source>
</evidence>
<feature type="transmembrane region" description="Helical" evidence="10">
    <location>
        <begin position="91"/>
        <end position="109"/>
    </location>
</feature>
<dbReference type="PANTHER" id="PTHR11157">
    <property type="entry name" value="FATTY ACID ACYL TRANSFERASE-RELATED"/>
    <property type="match status" value="1"/>
</dbReference>
<keyword evidence="9 10" id="KW-0275">Fatty acid biosynthesis</keyword>
<dbReference type="EC" id="2.3.1.199" evidence="10"/>
<evidence type="ECO:0000256" key="6">
    <source>
        <dbReference type="ARBA" id="ARBA00022989"/>
    </source>
</evidence>
<comment type="caution">
    <text evidence="11">The sequence shown here is derived from an EMBL/GenBank/DDBJ whole genome shotgun (WGS) entry which is preliminary data.</text>
</comment>
<gene>
    <name evidence="11" type="ORF">ANN_02329</name>
</gene>
<keyword evidence="2 10" id="KW-0444">Lipid biosynthesis</keyword>
<keyword evidence="7 10" id="KW-0443">Lipid metabolism</keyword>
<protein>
    <recommendedName>
        <fullName evidence="10">Elongation of very long chain fatty acids protein</fullName>
        <ecNumber evidence="10">2.3.1.199</ecNumber>
    </recommendedName>
    <alternativeName>
        <fullName evidence="10">Very-long-chain 3-oxoacyl-CoA synthase</fullName>
    </alternativeName>
</protein>
<comment type="subcellular location">
    <subcellularLocation>
        <location evidence="1">Membrane</location>
        <topology evidence="1">Multi-pass membrane protein</topology>
    </subcellularLocation>
</comment>
<dbReference type="InterPro" id="IPR002076">
    <property type="entry name" value="ELO_fam"/>
</dbReference>
<evidence type="ECO:0000256" key="9">
    <source>
        <dbReference type="ARBA" id="ARBA00023160"/>
    </source>
</evidence>
<keyword evidence="5 10" id="KW-0276">Fatty acid metabolism</keyword>
<comment type="catalytic activity">
    <reaction evidence="10">
        <text>a very-long-chain acyl-CoA + malonyl-CoA + H(+) = a very-long-chain 3-oxoacyl-CoA + CO2 + CoA</text>
        <dbReference type="Rhea" id="RHEA:32727"/>
        <dbReference type="ChEBI" id="CHEBI:15378"/>
        <dbReference type="ChEBI" id="CHEBI:16526"/>
        <dbReference type="ChEBI" id="CHEBI:57287"/>
        <dbReference type="ChEBI" id="CHEBI:57384"/>
        <dbReference type="ChEBI" id="CHEBI:90725"/>
        <dbReference type="ChEBI" id="CHEBI:90736"/>
        <dbReference type="EC" id="2.3.1.199"/>
    </reaction>
</comment>
<evidence type="ECO:0000256" key="10">
    <source>
        <dbReference type="RuleBase" id="RU361115"/>
    </source>
</evidence>
<dbReference type="Proteomes" id="UP001148838">
    <property type="component" value="Unassembled WGS sequence"/>
</dbReference>
<evidence type="ECO:0000256" key="4">
    <source>
        <dbReference type="ARBA" id="ARBA00022692"/>
    </source>
</evidence>
<evidence type="ECO:0000256" key="7">
    <source>
        <dbReference type="ARBA" id="ARBA00023098"/>
    </source>
</evidence>
<evidence type="ECO:0000256" key="8">
    <source>
        <dbReference type="ARBA" id="ARBA00023136"/>
    </source>
</evidence>
<reference evidence="11 12" key="1">
    <citation type="journal article" date="2022" name="Allergy">
        <title>Genome assembly and annotation of Periplaneta americana reveal a comprehensive cockroach allergen profile.</title>
        <authorList>
            <person name="Wang L."/>
            <person name="Xiong Q."/>
            <person name="Saelim N."/>
            <person name="Wang L."/>
            <person name="Nong W."/>
            <person name="Wan A.T."/>
            <person name="Shi M."/>
            <person name="Liu X."/>
            <person name="Cao Q."/>
            <person name="Hui J.H.L."/>
            <person name="Sookrung N."/>
            <person name="Leung T.F."/>
            <person name="Tungtrongchitr A."/>
            <person name="Tsui S.K.W."/>
        </authorList>
    </citation>
    <scope>NUCLEOTIDE SEQUENCE [LARGE SCALE GENOMIC DNA]</scope>
    <source>
        <strain evidence="11">PWHHKU_190912</strain>
    </source>
</reference>
<comment type="similarity">
    <text evidence="10">Belongs to the ELO family.</text>
</comment>
<evidence type="ECO:0000313" key="11">
    <source>
        <dbReference type="EMBL" id="KAJ4450896.1"/>
    </source>
</evidence>
<evidence type="ECO:0000313" key="12">
    <source>
        <dbReference type="Proteomes" id="UP001148838"/>
    </source>
</evidence>
<dbReference type="EMBL" id="JAJSOF020000001">
    <property type="protein sequence ID" value="KAJ4450896.1"/>
    <property type="molecule type" value="Genomic_DNA"/>
</dbReference>